<dbReference type="PROSITE" id="PS50987">
    <property type="entry name" value="HTH_ARSR_2"/>
    <property type="match status" value="1"/>
</dbReference>
<dbReference type="EMBL" id="SMKA01000345">
    <property type="protein sequence ID" value="TDC15237.1"/>
    <property type="molecule type" value="Genomic_DNA"/>
</dbReference>
<accession>A0A4R4P3M0</accession>
<dbReference type="InterPro" id="IPR001845">
    <property type="entry name" value="HTH_ArsR_DNA-bd_dom"/>
</dbReference>
<dbReference type="InterPro" id="IPR011991">
    <property type="entry name" value="ArsR-like_HTH"/>
</dbReference>
<dbReference type="AlphaFoldDB" id="A0A4R4P3M0"/>
<dbReference type="PANTHER" id="PTHR38600:SF1">
    <property type="entry name" value="TRANSCRIPTIONAL REGULATORY PROTEIN"/>
    <property type="match status" value="1"/>
</dbReference>
<comment type="caution">
    <text evidence="2">The sequence shown here is derived from an EMBL/GenBank/DDBJ whole genome shotgun (WGS) entry which is preliminary data.</text>
</comment>
<reference evidence="2 3" key="1">
    <citation type="submission" date="2019-03" db="EMBL/GenBank/DDBJ databases">
        <title>Draft genome sequences of novel Actinobacteria.</title>
        <authorList>
            <person name="Sahin N."/>
            <person name="Ay H."/>
            <person name="Saygin H."/>
        </authorList>
    </citation>
    <scope>NUCLEOTIDE SEQUENCE [LARGE SCALE GENOMIC DNA]</scope>
    <source>
        <strain evidence="2 3">JCM 30547</strain>
    </source>
</reference>
<dbReference type="SUPFAM" id="SSF46785">
    <property type="entry name" value="Winged helix' DNA-binding domain"/>
    <property type="match status" value="1"/>
</dbReference>
<dbReference type="NCBIfam" id="NF033788">
    <property type="entry name" value="HTH_metalloreg"/>
    <property type="match status" value="1"/>
</dbReference>
<gene>
    <name evidence="2" type="ORF">E1261_40725</name>
</gene>
<dbReference type="PANTHER" id="PTHR38600">
    <property type="entry name" value="TRANSCRIPTIONAL REGULATORY PROTEIN"/>
    <property type="match status" value="1"/>
</dbReference>
<dbReference type="CDD" id="cd00090">
    <property type="entry name" value="HTH_ARSR"/>
    <property type="match status" value="1"/>
</dbReference>
<evidence type="ECO:0000313" key="3">
    <source>
        <dbReference type="Proteomes" id="UP000295075"/>
    </source>
</evidence>
<sequence length="105" mass="11814">MTDAFGALAHPVRRKLLELLMAGPRTAGDLAAQFELSRPAVAEHLKVLRDAALVRDRAEGRERHYSLDGAPLAEVNDWLHPFEEYWRPRLRALAEVAEDLEGSDE</sequence>
<evidence type="ECO:0000259" key="1">
    <source>
        <dbReference type="PROSITE" id="PS50987"/>
    </source>
</evidence>
<dbReference type="SMART" id="SM00418">
    <property type="entry name" value="HTH_ARSR"/>
    <property type="match status" value="1"/>
</dbReference>
<dbReference type="InterPro" id="IPR036388">
    <property type="entry name" value="WH-like_DNA-bd_sf"/>
</dbReference>
<keyword evidence="3" id="KW-1185">Reference proteome</keyword>
<dbReference type="OrthoDB" id="9806976at2"/>
<organism evidence="2 3">
    <name type="scientific">Kribbella albertanoniae</name>
    <dbReference type="NCBI Taxonomy" id="1266829"/>
    <lineage>
        <taxon>Bacteria</taxon>
        <taxon>Bacillati</taxon>
        <taxon>Actinomycetota</taxon>
        <taxon>Actinomycetes</taxon>
        <taxon>Propionibacteriales</taxon>
        <taxon>Kribbellaceae</taxon>
        <taxon>Kribbella</taxon>
    </lineage>
</organism>
<dbReference type="RefSeq" id="WP_132415110.1">
    <property type="nucleotide sequence ID" value="NZ_SMKA01000345.1"/>
</dbReference>
<proteinExistence type="predicted"/>
<dbReference type="Proteomes" id="UP000295075">
    <property type="component" value="Unassembled WGS sequence"/>
</dbReference>
<dbReference type="InterPro" id="IPR036390">
    <property type="entry name" value="WH_DNA-bd_sf"/>
</dbReference>
<dbReference type="PRINTS" id="PR00778">
    <property type="entry name" value="HTHARSR"/>
</dbReference>
<protein>
    <submittedName>
        <fullName evidence="2">ArsR family transcriptional regulator</fullName>
    </submittedName>
</protein>
<evidence type="ECO:0000313" key="2">
    <source>
        <dbReference type="EMBL" id="TDC15237.1"/>
    </source>
</evidence>
<dbReference type="Gene3D" id="1.10.10.10">
    <property type="entry name" value="Winged helix-like DNA-binding domain superfamily/Winged helix DNA-binding domain"/>
    <property type="match status" value="1"/>
</dbReference>
<feature type="domain" description="HTH arsR-type" evidence="1">
    <location>
        <begin position="1"/>
        <end position="87"/>
    </location>
</feature>
<dbReference type="Pfam" id="PF01022">
    <property type="entry name" value="HTH_5"/>
    <property type="match status" value="1"/>
</dbReference>
<name>A0A4R4P3M0_9ACTN</name>
<dbReference type="GO" id="GO:0003700">
    <property type="term" value="F:DNA-binding transcription factor activity"/>
    <property type="evidence" value="ECO:0007669"/>
    <property type="project" value="InterPro"/>
</dbReference>